<accession>A0AAV7HHM3</accession>
<reference evidence="1 2" key="1">
    <citation type="journal article" date="2021" name="J. Hered.">
        <title>A chromosome-level genome assembly of the parasitoid wasp, Cotesia glomerata (Hymenoptera: Braconidae).</title>
        <authorList>
            <person name="Pinto B.J."/>
            <person name="Weis J.J."/>
            <person name="Gamble T."/>
            <person name="Ode P.J."/>
            <person name="Paul R."/>
            <person name="Zaspel J.M."/>
        </authorList>
    </citation>
    <scope>NUCLEOTIDE SEQUENCE [LARGE SCALE GENOMIC DNA]</scope>
    <source>
        <strain evidence="1">CgM1</strain>
    </source>
</reference>
<dbReference type="AlphaFoldDB" id="A0AAV7HHM3"/>
<keyword evidence="2" id="KW-1185">Reference proteome</keyword>
<dbReference type="EMBL" id="JAHXZJ010002609">
    <property type="protein sequence ID" value="KAH0539385.1"/>
    <property type="molecule type" value="Genomic_DNA"/>
</dbReference>
<sequence length="129" mass="14463">MRELCSVIQRSDVIGASHGASVDMESPHEKKCALGERKVGWWMLSTESFIREQMQMHMTTRGVRKLQQVGVLPVLAVERRICSYSTVVELRSKAADHEDIVATQFKLSAPLTSRDILSTHLNSDLTHAT</sequence>
<organism evidence="1 2">
    <name type="scientific">Cotesia glomerata</name>
    <name type="common">Lepidopteran parasitic wasp</name>
    <name type="synonym">Apanteles glomeratus</name>
    <dbReference type="NCBI Taxonomy" id="32391"/>
    <lineage>
        <taxon>Eukaryota</taxon>
        <taxon>Metazoa</taxon>
        <taxon>Ecdysozoa</taxon>
        <taxon>Arthropoda</taxon>
        <taxon>Hexapoda</taxon>
        <taxon>Insecta</taxon>
        <taxon>Pterygota</taxon>
        <taxon>Neoptera</taxon>
        <taxon>Endopterygota</taxon>
        <taxon>Hymenoptera</taxon>
        <taxon>Apocrita</taxon>
        <taxon>Ichneumonoidea</taxon>
        <taxon>Braconidae</taxon>
        <taxon>Microgastrinae</taxon>
        <taxon>Cotesia</taxon>
    </lineage>
</organism>
<dbReference type="Proteomes" id="UP000826195">
    <property type="component" value="Unassembled WGS sequence"/>
</dbReference>
<comment type="caution">
    <text evidence="1">The sequence shown here is derived from an EMBL/GenBank/DDBJ whole genome shotgun (WGS) entry which is preliminary data.</text>
</comment>
<protein>
    <submittedName>
        <fullName evidence="1">Uncharacterized protein</fullName>
    </submittedName>
</protein>
<proteinExistence type="predicted"/>
<gene>
    <name evidence="1" type="ORF">KQX54_004456</name>
</gene>
<evidence type="ECO:0000313" key="2">
    <source>
        <dbReference type="Proteomes" id="UP000826195"/>
    </source>
</evidence>
<evidence type="ECO:0000313" key="1">
    <source>
        <dbReference type="EMBL" id="KAH0539385.1"/>
    </source>
</evidence>
<name>A0AAV7HHM3_COTGL</name>